<dbReference type="Proteomes" id="UP000828390">
    <property type="component" value="Unassembled WGS sequence"/>
</dbReference>
<evidence type="ECO:0000313" key="10">
    <source>
        <dbReference type="EMBL" id="KAH3827835.1"/>
    </source>
</evidence>
<dbReference type="Gene3D" id="1.20.1270.420">
    <property type="match status" value="1"/>
</dbReference>
<dbReference type="PANTHER" id="PTHR22969">
    <property type="entry name" value="IKB KINASE"/>
    <property type="match status" value="1"/>
</dbReference>
<evidence type="ECO:0000256" key="5">
    <source>
        <dbReference type="ARBA" id="ARBA00022741"/>
    </source>
</evidence>
<evidence type="ECO:0000256" key="3">
    <source>
        <dbReference type="ARBA" id="ARBA00022527"/>
    </source>
</evidence>
<feature type="domain" description="Protein kinase" evidence="9">
    <location>
        <begin position="47"/>
        <end position="372"/>
    </location>
</feature>
<dbReference type="GO" id="GO:0005524">
    <property type="term" value="F:ATP binding"/>
    <property type="evidence" value="ECO:0007669"/>
    <property type="project" value="UniProtKB-UniRule"/>
</dbReference>
<dbReference type="InterPro" id="IPR000719">
    <property type="entry name" value="Prot_kinase_dom"/>
</dbReference>
<dbReference type="GO" id="GO:0009967">
    <property type="term" value="P:positive regulation of signal transduction"/>
    <property type="evidence" value="ECO:0007669"/>
    <property type="project" value="UniProtKB-ARBA"/>
</dbReference>
<dbReference type="FunFam" id="1.10.510.10:FF:000100">
    <property type="entry name" value="inhibitor of nuclear factor kappa-B kinase subunit epsilon"/>
    <property type="match status" value="1"/>
</dbReference>
<keyword evidence="4" id="KW-0808">Transferase</keyword>
<dbReference type="Pfam" id="PF00069">
    <property type="entry name" value="Pkinase"/>
    <property type="match status" value="1"/>
</dbReference>
<keyword evidence="3" id="KW-0723">Serine/threonine-protein kinase</keyword>
<dbReference type="Gene3D" id="3.10.20.90">
    <property type="entry name" value="Phosphatidylinositol 3-kinase Catalytic Subunit, Chain A, domain 1"/>
    <property type="match status" value="1"/>
</dbReference>
<feature type="non-terminal residue" evidence="10">
    <location>
        <position position="755"/>
    </location>
</feature>
<dbReference type="GO" id="GO:0045089">
    <property type="term" value="P:positive regulation of innate immune response"/>
    <property type="evidence" value="ECO:0007669"/>
    <property type="project" value="UniProtKB-ARBA"/>
</dbReference>
<dbReference type="InterPro" id="IPR051180">
    <property type="entry name" value="IKK"/>
</dbReference>
<keyword evidence="7 8" id="KW-0067">ATP-binding</keyword>
<dbReference type="PROSITE" id="PS50011">
    <property type="entry name" value="PROTEIN_KINASE_DOM"/>
    <property type="match status" value="1"/>
</dbReference>
<keyword evidence="2" id="KW-0963">Cytoplasm</keyword>
<comment type="subcellular location">
    <subcellularLocation>
        <location evidence="1">Cytoplasm</location>
    </subcellularLocation>
</comment>
<evidence type="ECO:0000256" key="8">
    <source>
        <dbReference type="PROSITE-ProRule" id="PRU10141"/>
    </source>
</evidence>
<keyword evidence="11" id="KW-1185">Reference proteome</keyword>
<dbReference type="PANTHER" id="PTHR22969:SF15">
    <property type="entry name" value="FI05319P"/>
    <property type="match status" value="1"/>
</dbReference>
<dbReference type="SUPFAM" id="SSF56112">
    <property type="entry name" value="Protein kinase-like (PK-like)"/>
    <property type="match status" value="1"/>
</dbReference>
<dbReference type="GO" id="GO:0004674">
    <property type="term" value="F:protein serine/threonine kinase activity"/>
    <property type="evidence" value="ECO:0007669"/>
    <property type="project" value="UniProtKB-KW"/>
</dbReference>
<evidence type="ECO:0000259" key="9">
    <source>
        <dbReference type="PROSITE" id="PS50011"/>
    </source>
</evidence>
<dbReference type="Gene3D" id="1.10.510.10">
    <property type="entry name" value="Transferase(Phosphotransferase) domain 1"/>
    <property type="match status" value="1"/>
</dbReference>
<proteinExistence type="predicted"/>
<accession>A0A9D4H5D7</accession>
<evidence type="ECO:0000313" key="11">
    <source>
        <dbReference type="Proteomes" id="UP000828390"/>
    </source>
</evidence>
<evidence type="ECO:0000256" key="4">
    <source>
        <dbReference type="ARBA" id="ARBA00022679"/>
    </source>
</evidence>
<evidence type="ECO:0000256" key="2">
    <source>
        <dbReference type="ARBA" id="ARBA00022490"/>
    </source>
</evidence>
<reference evidence="10" key="1">
    <citation type="journal article" date="2019" name="bioRxiv">
        <title>The Genome of the Zebra Mussel, Dreissena polymorpha: A Resource for Invasive Species Research.</title>
        <authorList>
            <person name="McCartney M.A."/>
            <person name="Auch B."/>
            <person name="Kono T."/>
            <person name="Mallez S."/>
            <person name="Zhang Y."/>
            <person name="Obille A."/>
            <person name="Becker A."/>
            <person name="Abrahante J.E."/>
            <person name="Garbe J."/>
            <person name="Badalamenti J.P."/>
            <person name="Herman A."/>
            <person name="Mangelson H."/>
            <person name="Liachko I."/>
            <person name="Sullivan S."/>
            <person name="Sone E.D."/>
            <person name="Koren S."/>
            <person name="Silverstein K.A.T."/>
            <person name="Beckman K.B."/>
            <person name="Gohl D.M."/>
        </authorList>
    </citation>
    <scope>NUCLEOTIDE SEQUENCE</scope>
    <source>
        <strain evidence="10">Duluth1</strain>
        <tissue evidence="10">Whole animal</tissue>
    </source>
</reference>
<dbReference type="AlphaFoldDB" id="A0A9D4H5D7"/>
<gene>
    <name evidence="10" type="ORF">DPMN_129778</name>
</gene>
<name>A0A9D4H5D7_DREPO</name>
<dbReference type="PROSITE" id="PS00107">
    <property type="entry name" value="PROTEIN_KINASE_ATP"/>
    <property type="match status" value="1"/>
</dbReference>
<evidence type="ECO:0000256" key="6">
    <source>
        <dbReference type="ARBA" id="ARBA00022777"/>
    </source>
</evidence>
<dbReference type="SMART" id="SM00220">
    <property type="entry name" value="S_TKc"/>
    <property type="match status" value="1"/>
</dbReference>
<comment type="caution">
    <text evidence="10">The sequence shown here is derived from an EMBL/GenBank/DDBJ whole genome shotgun (WGS) entry which is preliminary data.</text>
</comment>
<evidence type="ECO:0000256" key="1">
    <source>
        <dbReference type="ARBA" id="ARBA00004496"/>
    </source>
</evidence>
<dbReference type="Gene3D" id="3.30.200.20">
    <property type="entry name" value="Phosphorylase Kinase, domain 1"/>
    <property type="match status" value="1"/>
</dbReference>
<reference evidence="10" key="2">
    <citation type="submission" date="2020-11" db="EMBL/GenBank/DDBJ databases">
        <authorList>
            <person name="McCartney M.A."/>
            <person name="Auch B."/>
            <person name="Kono T."/>
            <person name="Mallez S."/>
            <person name="Becker A."/>
            <person name="Gohl D.M."/>
            <person name="Silverstein K.A.T."/>
            <person name="Koren S."/>
            <person name="Bechman K.B."/>
            <person name="Herman A."/>
            <person name="Abrahante J.E."/>
            <person name="Garbe J."/>
        </authorList>
    </citation>
    <scope>NUCLEOTIDE SEQUENCE</scope>
    <source>
        <strain evidence="10">Duluth1</strain>
        <tissue evidence="10">Whole animal</tissue>
    </source>
</reference>
<dbReference type="InterPro" id="IPR011009">
    <property type="entry name" value="Kinase-like_dom_sf"/>
</dbReference>
<evidence type="ECO:0000256" key="7">
    <source>
        <dbReference type="ARBA" id="ARBA00022840"/>
    </source>
</evidence>
<dbReference type="GO" id="GO:0010628">
    <property type="term" value="P:positive regulation of gene expression"/>
    <property type="evidence" value="ECO:0007669"/>
    <property type="project" value="UniProtKB-ARBA"/>
</dbReference>
<feature type="binding site" evidence="8">
    <location>
        <position position="76"/>
    </location>
    <ligand>
        <name>ATP</name>
        <dbReference type="ChEBI" id="CHEBI:30616"/>
    </ligand>
</feature>
<organism evidence="10 11">
    <name type="scientific">Dreissena polymorpha</name>
    <name type="common">Zebra mussel</name>
    <name type="synonym">Mytilus polymorpha</name>
    <dbReference type="NCBI Taxonomy" id="45954"/>
    <lineage>
        <taxon>Eukaryota</taxon>
        <taxon>Metazoa</taxon>
        <taxon>Spiralia</taxon>
        <taxon>Lophotrochozoa</taxon>
        <taxon>Mollusca</taxon>
        <taxon>Bivalvia</taxon>
        <taxon>Autobranchia</taxon>
        <taxon>Heteroconchia</taxon>
        <taxon>Euheterodonta</taxon>
        <taxon>Imparidentia</taxon>
        <taxon>Neoheterodontei</taxon>
        <taxon>Myida</taxon>
        <taxon>Dreissenoidea</taxon>
        <taxon>Dreissenidae</taxon>
        <taxon>Dreissena</taxon>
    </lineage>
</organism>
<protein>
    <recommendedName>
        <fullName evidence="9">Protein kinase domain-containing protein</fullName>
    </recommendedName>
</protein>
<sequence>MITDHVMSIYCQHTSKMNRLGGSELPGSSISGGARTGTLHETQHFRWNTADVLGKGATATVFYGRNKDTGDVCAIKVFYERISRHIPSTRHREIDSMRRLQHDNIVKLIDLEKETDSNTEVLVMEYCAGGSLYSMLEQPQYAFGFPESEFRLFLKHIANGIRYLRQSGYIHRDIKPGNIMRYIGDDGSSLYKLTDFGAARELQEDETFTSIYGTEEYLYPRMYEQAVLRRPGQQDFDASVDLWSLGVTLYHVSTGMLPFQPFGGRSNSETMHKITSQKPEGALSGVQISPNGDIKWSNSLPDTCYLSKSLKALLEPMLAGLMELNMKKMWTFERFFATVEKLAFSVQLQMFSCCTGELMVLYVGPEDTHPYLQEKIAELTEIPASSQLILWHDSELKDVIDETSPMRSYPACIRKTRLYLMNSSCMGTGSPYMVVVPPFPEISKFDNLDLDCQSAKKACGIAHVLNYAVCQYLSQQKNLLKGETNFRRYLKRIVKHSELVVPEMRATLEQTRMRRESFSAAFTLLLNLFTILDTSLNVEELVTTVLGVKTQLNEPLRQLSECLKDRSFEEFFEKINSRLSEIEAYVDALSKRMREQERSRRFCTSGCSEEDRCLTKAESFKQKLQSVYSLMTRHKQYGDLHPHEKFIHYCEKQKQHSIGVLMASLVSQHCRHNLNTTFSDSQKEFGNLTKHLTRTKKVELNICSVKDSLQTLSSKLSEKEGKCRHIVERVISIVRSSLSNRKPSVGTLISLRNEE</sequence>
<dbReference type="EMBL" id="JAIWYP010000005">
    <property type="protein sequence ID" value="KAH3827835.1"/>
    <property type="molecule type" value="Genomic_DNA"/>
</dbReference>
<dbReference type="InterPro" id="IPR017441">
    <property type="entry name" value="Protein_kinase_ATP_BS"/>
</dbReference>
<keyword evidence="6" id="KW-0418">Kinase</keyword>
<keyword evidence="5 8" id="KW-0547">Nucleotide-binding</keyword>
<dbReference type="FunFam" id="3.30.200.20:FF:000106">
    <property type="entry name" value="serine/threonine-protein kinase TBK1 isoform X1"/>
    <property type="match status" value="1"/>
</dbReference>
<dbReference type="GO" id="GO:0005737">
    <property type="term" value="C:cytoplasm"/>
    <property type="evidence" value="ECO:0007669"/>
    <property type="project" value="UniProtKB-SubCell"/>
</dbReference>
<dbReference type="GO" id="GO:0006950">
    <property type="term" value="P:response to stress"/>
    <property type="evidence" value="ECO:0007669"/>
    <property type="project" value="UniProtKB-ARBA"/>
</dbReference>